<keyword evidence="8" id="KW-1185">Reference proteome</keyword>
<dbReference type="SUPFAM" id="SSF57850">
    <property type="entry name" value="RING/U-box"/>
    <property type="match status" value="1"/>
</dbReference>
<dbReference type="Pfam" id="PF15227">
    <property type="entry name" value="zf-C3HC4_4"/>
    <property type="match status" value="1"/>
</dbReference>
<feature type="domain" description="RING-type" evidence="5">
    <location>
        <begin position="15"/>
        <end position="55"/>
    </location>
</feature>
<evidence type="ECO:0000259" key="5">
    <source>
        <dbReference type="PROSITE" id="PS50089"/>
    </source>
</evidence>
<dbReference type="GeneID" id="118239809"/>
<evidence type="ECO:0000256" key="2">
    <source>
        <dbReference type="ARBA" id="ARBA00022771"/>
    </source>
</evidence>
<organism evidence="8 9">
    <name type="scientific">Cricetulus griseus</name>
    <name type="common">Chinese hamster</name>
    <name type="synonym">Cricetulus barabensis griseus</name>
    <dbReference type="NCBI Taxonomy" id="10029"/>
    <lineage>
        <taxon>Eukaryota</taxon>
        <taxon>Metazoa</taxon>
        <taxon>Chordata</taxon>
        <taxon>Craniata</taxon>
        <taxon>Vertebrata</taxon>
        <taxon>Euteleostomi</taxon>
        <taxon>Mammalia</taxon>
        <taxon>Eutheria</taxon>
        <taxon>Euarchontoglires</taxon>
        <taxon>Glires</taxon>
        <taxon>Rodentia</taxon>
        <taxon>Myomorpha</taxon>
        <taxon>Muroidea</taxon>
        <taxon>Cricetidae</taxon>
        <taxon>Cricetinae</taxon>
        <taxon>Cricetulus</taxon>
    </lineage>
</organism>
<dbReference type="PROSITE" id="PS00518">
    <property type="entry name" value="ZF_RING_1"/>
    <property type="match status" value="1"/>
</dbReference>
<accession>A0A9J7HEZ0</accession>
<keyword evidence="1" id="KW-0479">Metal-binding</keyword>
<evidence type="ECO:0000313" key="9">
    <source>
        <dbReference type="RefSeq" id="XP_035309688.1"/>
    </source>
</evidence>
<evidence type="ECO:0000256" key="4">
    <source>
        <dbReference type="PROSITE-ProRule" id="PRU00024"/>
    </source>
</evidence>
<keyword evidence="2 4" id="KW-0863">Zinc-finger</keyword>
<dbReference type="PROSITE" id="PS50119">
    <property type="entry name" value="ZF_BBOX"/>
    <property type="match status" value="1"/>
</dbReference>
<dbReference type="InterPro" id="IPR001870">
    <property type="entry name" value="B30.2/SPRY"/>
</dbReference>
<dbReference type="OrthoDB" id="9448301at2759"/>
<dbReference type="InterPro" id="IPR003877">
    <property type="entry name" value="SPRY_dom"/>
</dbReference>
<dbReference type="Proteomes" id="UP001108280">
    <property type="component" value="Unplaced"/>
</dbReference>
<feature type="domain" description="B30.2/SPRY" evidence="7">
    <location>
        <begin position="272"/>
        <end position="453"/>
    </location>
</feature>
<dbReference type="InterPro" id="IPR003879">
    <property type="entry name" value="Butyrophylin_SPRY"/>
</dbReference>
<evidence type="ECO:0000313" key="8">
    <source>
        <dbReference type="Proteomes" id="UP001108280"/>
    </source>
</evidence>
<evidence type="ECO:0000256" key="1">
    <source>
        <dbReference type="ARBA" id="ARBA00022723"/>
    </source>
</evidence>
<dbReference type="PROSITE" id="PS50089">
    <property type="entry name" value="ZF_RING_2"/>
    <property type="match status" value="1"/>
</dbReference>
<dbReference type="RefSeq" id="XP_035309688.1">
    <property type="nucleotide sequence ID" value="XM_035453797.1"/>
</dbReference>
<name>A0A9J7HEZ0_CRIGR</name>
<dbReference type="Gene3D" id="3.30.160.60">
    <property type="entry name" value="Classic Zinc Finger"/>
    <property type="match status" value="1"/>
</dbReference>
<protein>
    <submittedName>
        <fullName evidence="9">Tripartite motif-containing protein 43B-like</fullName>
    </submittedName>
</protein>
<dbReference type="PROSITE" id="PS50188">
    <property type="entry name" value="B302_SPRY"/>
    <property type="match status" value="1"/>
</dbReference>
<dbReference type="SUPFAM" id="SSF49899">
    <property type="entry name" value="Concanavalin A-like lectins/glucanases"/>
    <property type="match status" value="1"/>
</dbReference>
<evidence type="ECO:0000259" key="6">
    <source>
        <dbReference type="PROSITE" id="PS50119"/>
    </source>
</evidence>
<dbReference type="InterPro" id="IPR000315">
    <property type="entry name" value="Znf_B-box"/>
</dbReference>
<gene>
    <name evidence="9" type="primary">LOC118239809</name>
</gene>
<dbReference type="AlphaFoldDB" id="A0A9J7HEZ0"/>
<evidence type="ECO:0000256" key="3">
    <source>
        <dbReference type="ARBA" id="ARBA00022833"/>
    </source>
</evidence>
<dbReference type="PRINTS" id="PR01407">
    <property type="entry name" value="BUTYPHLNCDUF"/>
</dbReference>
<dbReference type="InterPro" id="IPR013083">
    <property type="entry name" value="Znf_RING/FYVE/PHD"/>
</dbReference>
<dbReference type="Pfam" id="PF00622">
    <property type="entry name" value="SPRY"/>
    <property type="match status" value="1"/>
</dbReference>
<dbReference type="SMART" id="SM00449">
    <property type="entry name" value="SPRY"/>
    <property type="match status" value="1"/>
</dbReference>
<dbReference type="Gene3D" id="3.30.40.10">
    <property type="entry name" value="Zinc/RING finger domain, C3HC4 (zinc finger)"/>
    <property type="match status" value="1"/>
</dbReference>
<dbReference type="InterPro" id="IPR001841">
    <property type="entry name" value="Znf_RING"/>
</dbReference>
<feature type="domain" description="B box-type" evidence="6">
    <location>
        <begin position="88"/>
        <end position="129"/>
    </location>
</feature>
<dbReference type="SMART" id="SM00184">
    <property type="entry name" value="RING"/>
    <property type="match status" value="1"/>
</dbReference>
<sequence>MESAISQAFQEELTCFICSSYFTDPVTISCGHSFCRACLHLSWEDIKVLVHCPICWEPSQQKDLRTNIVLKKLVTIARQDSLKKSLCSKEHTCVTHKETKSIFCMENRIYLCKLCSESHEHCAHTHCPIEAAAEGQMVSETWGQWESCRGRLSRPQQDGCPDYEEAAVFRMLEHLTQREDMIRTEYQKWNPVPCGEEKQHIEKMKNEGQCALKNLRERKSIILQNSMELSEIYKKLMVLSQKPYMELLQGFDDILQRSEPMQLNMPQAMKPELSALPITGLSELFQSFQGQVFFPEQNAITWKTTLLNYMRRISFRPHLQGPSVDIPECYTVFCGSKCSISGKYYWEVVVKDSLDWVVGVCIDSSFGKENRCVGCKLLLLACVKEGNHCNLLTSWPVIHLYIQKPVDRVGVLLDCDDGSLSFLDVARSSLIYKFPSGTINFPVQPFFCTDKTI</sequence>
<dbReference type="KEGG" id="cge:118239809"/>
<dbReference type="SUPFAM" id="SSF57845">
    <property type="entry name" value="B-box zinc-binding domain"/>
    <property type="match status" value="1"/>
</dbReference>
<keyword evidence="3" id="KW-0862">Zinc</keyword>
<reference evidence="9" key="1">
    <citation type="submission" date="2025-08" db="UniProtKB">
        <authorList>
            <consortium name="RefSeq"/>
        </authorList>
    </citation>
    <scope>IDENTIFICATION</scope>
    <source>
        <strain evidence="9">17A/GY</strain>
        <tissue evidence="9">Liver</tissue>
    </source>
</reference>
<dbReference type="InterPro" id="IPR043136">
    <property type="entry name" value="B30.2/SPRY_sf"/>
</dbReference>
<evidence type="ECO:0000259" key="7">
    <source>
        <dbReference type="PROSITE" id="PS50188"/>
    </source>
</evidence>
<dbReference type="Gene3D" id="2.60.120.920">
    <property type="match status" value="1"/>
</dbReference>
<dbReference type="GO" id="GO:0008270">
    <property type="term" value="F:zinc ion binding"/>
    <property type="evidence" value="ECO:0007669"/>
    <property type="project" value="UniProtKB-KW"/>
</dbReference>
<dbReference type="InterPro" id="IPR050143">
    <property type="entry name" value="TRIM/RBCC"/>
</dbReference>
<proteinExistence type="predicted"/>
<dbReference type="PANTHER" id="PTHR24103">
    <property type="entry name" value="E3 UBIQUITIN-PROTEIN LIGASE TRIM"/>
    <property type="match status" value="1"/>
</dbReference>
<dbReference type="InterPro" id="IPR017907">
    <property type="entry name" value="Znf_RING_CS"/>
</dbReference>
<dbReference type="InterPro" id="IPR013320">
    <property type="entry name" value="ConA-like_dom_sf"/>
</dbReference>